<reference evidence="2" key="1">
    <citation type="submission" date="2025-08" db="UniProtKB">
        <authorList>
            <consortium name="RefSeq"/>
        </authorList>
    </citation>
    <scope>IDENTIFICATION</scope>
</reference>
<gene>
    <name evidence="2" type="primary">LOC101649334</name>
</gene>
<proteinExistence type="predicted"/>
<accession>A0AC55CL31</accession>
<organism evidence="1 2">
    <name type="scientific">Echinops telfairi</name>
    <name type="common">Lesser hedgehog tenrec</name>
    <dbReference type="NCBI Taxonomy" id="9371"/>
    <lineage>
        <taxon>Eukaryota</taxon>
        <taxon>Metazoa</taxon>
        <taxon>Chordata</taxon>
        <taxon>Craniata</taxon>
        <taxon>Vertebrata</taxon>
        <taxon>Euteleostomi</taxon>
        <taxon>Mammalia</taxon>
        <taxon>Eutheria</taxon>
        <taxon>Afrotheria</taxon>
        <taxon>Tenrecidae</taxon>
        <taxon>Tenrecinae</taxon>
        <taxon>Echinops</taxon>
    </lineage>
</organism>
<dbReference type="Proteomes" id="UP000694863">
    <property type="component" value="Unplaced"/>
</dbReference>
<protein>
    <submittedName>
        <fullName evidence="2">GRAM domain-containing protein 2B-like isoform X2</fullName>
    </submittedName>
</protein>
<evidence type="ECO:0000313" key="1">
    <source>
        <dbReference type="Proteomes" id="UP000694863"/>
    </source>
</evidence>
<dbReference type="RefSeq" id="XP_045140915.1">
    <property type="nucleotide sequence ID" value="XM_045284980.1"/>
</dbReference>
<name>A0AC55CL31_ECHTE</name>
<sequence>MTELQQDVEDPKPAKVLGKRESKVGSIHSEAENGVEERKKVCRSPTALSPTLSVEAETQDQRRLVSQRVRRAAAISPAS</sequence>
<evidence type="ECO:0000313" key="2">
    <source>
        <dbReference type="RefSeq" id="XP_045140915.1"/>
    </source>
</evidence>
<keyword evidence="1" id="KW-1185">Reference proteome</keyword>